<sequence>MKQKVLLSLAICTAIAFYSCKSNNESVALVEFKHQAHLDSLIAGQIDYGSSEVNESFINMLNFQKKHNCGEANGTVIPKSQLAQALNGFTESGINLPLDSSNYVKWDFLVVYPGISINAQGEESPKPAVFYYKGTTGPNGDLIPSGKPILDIKFIGGGGGPGDGAKATPPPTTTPTP</sequence>
<accession>A0ABV7Z2T6</accession>
<name>A0ABV7Z2T6_9BACT</name>
<keyword evidence="3" id="KW-1185">Reference proteome</keyword>
<dbReference type="PROSITE" id="PS51257">
    <property type="entry name" value="PROKAR_LIPOPROTEIN"/>
    <property type="match status" value="1"/>
</dbReference>
<organism evidence="2 3">
    <name type="scientific">Lacihabitans lacunae</name>
    <dbReference type="NCBI Taxonomy" id="1028214"/>
    <lineage>
        <taxon>Bacteria</taxon>
        <taxon>Pseudomonadati</taxon>
        <taxon>Bacteroidota</taxon>
        <taxon>Cytophagia</taxon>
        <taxon>Cytophagales</taxon>
        <taxon>Leadbetterellaceae</taxon>
        <taxon>Lacihabitans</taxon>
    </lineage>
</organism>
<evidence type="ECO:0000313" key="2">
    <source>
        <dbReference type="EMBL" id="MFC3812738.1"/>
    </source>
</evidence>
<reference evidence="3" key="1">
    <citation type="journal article" date="2019" name="Int. J. Syst. Evol. Microbiol.">
        <title>The Global Catalogue of Microorganisms (GCM) 10K type strain sequencing project: providing services to taxonomists for standard genome sequencing and annotation.</title>
        <authorList>
            <consortium name="The Broad Institute Genomics Platform"/>
            <consortium name="The Broad Institute Genome Sequencing Center for Infectious Disease"/>
            <person name="Wu L."/>
            <person name="Ma J."/>
        </authorList>
    </citation>
    <scope>NUCLEOTIDE SEQUENCE [LARGE SCALE GENOMIC DNA]</scope>
    <source>
        <strain evidence="3">CECT 7956</strain>
    </source>
</reference>
<dbReference type="Proteomes" id="UP001595616">
    <property type="component" value="Unassembled WGS sequence"/>
</dbReference>
<evidence type="ECO:0000313" key="3">
    <source>
        <dbReference type="Proteomes" id="UP001595616"/>
    </source>
</evidence>
<dbReference type="RefSeq" id="WP_379839633.1">
    <property type="nucleotide sequence ID" value="NZ_JBHRYQ010000001.1"/>
</dbReference>
<evidence type="ECO:0008006" key="4">
    <source>
        <dbReference type="Google" id="ProtNLM"/>
    </source>
</evidence>
<protein>
    <recommendedName>
        <fullName evidence="4">Peptidylprolyl isomerase</fullName>
    </recommendedName>
</protein>
<gene>
    <name evidence="2" type="ORF">ACFOOI_18895</name>
</gene>
<comment type="caution">
    <text evidence="2">The sequence shown here is derived from an EMBL/GenBank/DDBJ whole genome shotgun (WGS) entry which is preliminary data.</text>
</comment>
<dbReference type="EMBL" id="JBHRYQ010000001">
    <property type="protein sequence ID" value="MFC3812738.1"/>
    <property type="molecule type" value="Genomic_DNA"/>
</dbReference>
<feature type="region of interest" description="Disordered" evidence="1">
    <location>
        <begin position="158"/>
        <end position="177"/>
    </location>
</feature>
<proteinExistence type="predicted"/>
<feature type="compositionally biased region" description="Pro residues" evidence="1">
    <location>
        <begin position="168"/>
        <end position="177"/>
    </location>
</feature>
<evidence type="ECO:0000256" key="1">
    <source>
        <dbReference type="SAM" id="MobiDB-lite"/>
    </source>
</evidence>